<dbReference type="PANTHER" id="PTHR10000:SF8">
    <property type="entry name" value="HAD SUPERFAMILY HYDROLASE-LIKE, TYPE 3"/>
    <property type="match status" value="1"/>
</dbReference>
<comment type="caution">
    <text evidence="1">The sequence shown here is derived from an EMBL/GenBank/DDBJ whole genome shotgun (WGS) entry which is preliminary data.</text>
</comment>
<name>A0ABT3GSY7_9BACT</name>
<accession>A0ABT3GSY7</accession>
<reference evidence="1 2" key="1">
    <citation type="submission" date="2022-10" db="EMBL/GenBank/DDBJ databases">
        <title>Luteolibacter arcticus strain CCTCC AB 2014275, whole genome shotgun sequencing project.</title>
        <authorList>
            <person name="Zhao G."/>
            <person name="Shen L."/>
        </authorList>
    </citation>
    <scope>NUCLEOTIDE SEQUENCE [LARGE SCALE GENOMIC DNA]</scope>
    <source>
        <strain evidence="1 2">CCTCC AB 2014275</strain>
    </source>
</reference>
<dbReference type="Gene3D" id="3.40.50.1000">
    <property type="entry name" value="HAD superfamily/HAD-like"/>
    <property type="match status" value="1"/>
</dbReference>
<organism evidence="1 2">
    <name type="scientific">Luteolibacter arcticus</name>
    <dbReference type="NCBI Taxonomy" id="1581411"/>
    <lineage>
        <taxon>Bacteria</taxon>
        <taxon>Pseudomonadati</taxon>
        <taxon>Verrucomicrobiota</taxon>
        <taxon>Verrucomicrobiia</taxon>
        <taxon>Verrucomicrobiales</taxon>
        <taxon>Verrucomicrobiaceae</taxon>
        <taxon>Luteolibacter</taxon>
    </lineage>
</organism>
<dbReference type="Pfam" id="PF08282">
    <property type="entry name" value="Hydrolase_3"/>
    <property type="match status" value="1"/>
</dbReference>
<gene>
    <name evidence="1" type="ORF">OKA05_29060</name>
</gene>
<dbReference type="PANTHER" id="PTHR10000">
    <property type="entry name" value="PHOSPHOSERINE PHOSPHATASE"/>
    <property type="match status" value="1"/>
</dbReference>
<dbReference type="InterPro" id="IPR006379">
    <property type="entry name" value="HAD-SF_hydro_IIB"/>
</dbReference>
<dbReference type="SUPFAM" id="SSF56784">
    <property type="entry name" value="HAD-like"/>
    <property type="match status" value="1"/>
</dbReference>
<dbReference type="InterPro" id="IPR036412">
    <property type="entry name" value="HAD-like_sf"/>
</dbReference>
<dbReference type="EMBL" id="JAPDDT010000032">
    <property type="protein sequence ID" value="MCW1926638.1"/>
    <property type="molecule type" value="Genomic_DNA"/>
</dbReference>
<protein>
    <submittedName>
        <fullName evidence="1">Cof-type HAD-IIB family hydrolase</fullName>
    </submittedName>
</protein>
<dbReference type="InterPro" id="IPR023214">
    <property type="entry name" value="HAD_sf"/>
</dbReference>
<dbReference type="RefSeq" id="WP_264490746.1">
    <property type="nucleotide sequence ID" value="NZ_JAPDDT010000032.1"/>
</dbReference>
<dbReference type="Proteomes" id="UP001320876">
    <property type="component" value="Unassembled WGS sequence"/>
</dbReference>
<keyword evidence="2" id="KW-1185">Reference proteome</keyword>
<evidence type="ECO:0000313" key="2">
    <source>
        <dbReference type="Proteomes" id="UP001320876"/>
    </source>
</evidence>
<dbReference type="Gene3D" id="3.30.1240.10">
    <property type="match status" value="1"/>
</dbReference>
<proteinExistence type="predicted"/>
<evidence type="ECO:0000313" key="1">
    <source>
        <dbReference type="EMBL" id="MCW1926638.1"/>
    </source>
</evidence>
<dbReference type="GO" id="GO:0016787">
    <property type="term" value="F:hydrolase activity"/>
    <property type="evidence" value="ECO:0007669"/>
    <property type="project" value="UniProtKB-KW"/>
</dbReference>
<dbReference type="NCBIfam" id="TIGR01484">
    <property type="entry name" value="HAD-SF-IIB"/>
    <property type="match status" value="1"/>
</dbReference>
<keyword evidence="1" id="KW-0378">Hydrolase</keyword>
<sequence length="286" mass="30866">MMVLDSLQLRTIMMMNTYDESSGGVRLAAIDLDGTLLGPDLGISEENRGAIERLASAGIEVVLASGRHYRSMRPYVRQLPQVRWIVSSQGAEVARADRSSIVAQKFLRDADVRSLIDAESRRDFTAVYYTADEVFTAARANGDLDAYASMSNPVPVHASHAELLGMQVQKVLWLGEPRAVAGLRVDEGLAALGLQGVQTVDCVYEFMPVETTKATALEILSASLGMGRGNVVAFGDGENDIPMFDWAGLSYAMPHGWENALSRATHVAPPGPPQTAFARAVEELLG</sequence>